<feature type="domain" description="Aminoacyl-tRNA synthetase class Ia" evidence="12">
    <location>
        <begin position="45"/>
        <end position="238"/>
    </location>
</feature>
<evidence type="ECO:0000256" key="9">
    <source>
        <dbReference type="ARBA" id="ARBA00047469"/>
    </source>
</evidence>
<dbReference type="InterPro" id="IPR002300">
    <property type="entry name" value="aa-tRNA-synth_Ia"/>
</dbReference>
<name>B4MMX0_DROWI</name>
<feature type="domain" description="Aminoacyl-tRNA synthetase class Ia" evidence="12">
    <location>
        <begin position="396"/>
        <end position="544"/>
    </location>
</feature>
<keyword evidence="6 10" id="KW-0648">Protein biosynthesis</keyword>
<evidence type="ECO:0000256" key="10">
    <source>
        <dbReference type="RuleBase" id="RU363035"/>
    </source>
</evidence>
<evidence type="ECO:0000256" key="6">
    <source>
        <dbReference type="ARBA" id="ARBA00022917"/>
    </source>
</evidence>
<dbReference type="OMA" id="GIEHACM"/>
<organism evidence="14 15">
    <name type="scientific">Drosophila willistoni</name>
    <name type="common">Fruit fly</name>
    <dbReference type="NCBI Taxonomy" id="7260"/>
    <lineage>
        <taxon>Eukaryota</taxon>
        <taxon>Metazoa</taxon>
        <taxon>Ecdysozoa</taxon>
        <taxon>Arthropoda</taxon>
        <taxon>Hexapoda</taxon>
        <taxon>Insecta</taxon>
        <taxon>Pterygota</taxon>
        <taxon>Neoptera</taxon>
        <taxon>Endopterygota</taxon>
        <taxon>Diptera</taxon>
        <taxon>Brachycera</taxon>
        <taxon>Muscomorpha</taxon>
        <taxon>Ephydroidea</taxon>
        <taxon>Drosophilidae</taxon>
        <taxon>Drosophila</taxon>
        <taxon>Sophophora</taxon>
    </lineage>
</organism>
<dbReference type="PROSITE" id="PS00178">
    <property type="entry name" value="AA_TRNA_LIGASE_I"/>
    <property type="match status" value="1"/>
</dbReference>
<dbReference type="GO" id="GO:0006429">
    <property type="term" value="P:leucyl-tRNA aminoacylation"/>
    <property type="evidence" value="ECO:0007669"/>
    <property type="project" value="InterPro"/>
</dbReference>
<dbReference type="STRING" id="7260.B4MMX0"/>
<sequence>MIRLRRTLTLRGLQRTWCQRLLTQSCTGNKELELTNEVKQNIEEHWRHKVNEGQFNRQQSQDKYYVLSMFPYPSGNLHMGHVRVYTISDAVARFHRMCGKNVFQPIGWDSFGLPAENAANQRGVEPSQWTDQNISQMKQQLERLGCSFDWSHELSTCSPKYYKWTQKLFLMLHQQGLAYQNEALVNWDPVDQTVLADEQVDANGCSWRSGVKVEKKLLKQWFIRTSSFAKQLLDGLEDPTLRDWRDIINLQRHWIGECDGFAFNLQTSSARRNLLRVWTPNPEYLKDPLGFLVLSSKHYLAKLPEAEAGHLSVENPFAKTTLPIIFSDEVNFPPKCDVYLAAPSFRQEDRELWEKVGLAFCSSDIHFNSTNWEILRQEVLEAARRLNVGGYRVSSKLQDWLISRQRYWGTPIPIIHCAKCGSVPVPEDQLPVILPPKQSGIDSPVCQCPKCGDPNARRETDTMDTFVDSSWYYLRFLDSHNDKNMFDPALVKQFMPVDLYIGGKEHAVLHLYYARFMNHFLHSCGLTPTSEPFSRLLVQGMVMGRSFRIKGSGRYVPESQVEIINAKKNQALLKETKEPVVMSWEKMSKSKLNGVEPSEMFNEYGTDTTRLIILADVAPTSHRNWSSATFPGILNWQKRLWITLKAFQSARDDPSPPEVDTQSDVFLAEDAKLFDARNFYIKGATFNYRHAHQLSVAISKMQGLTNSLRRAPNYIQRYGKQFERALAAQIIMLAPMAPHFASELWSNFVSVKGRLNTSSELQWSEDVLAQRWPDIDPSYNLDLSIKVNGFENCVIKVQRTHLDKVTHSDALDIAFNTESVTSYLIDKKIRTTNFVLYPGIEAILNIYVDKVQKTQKPPPNSSKGNTNKDEAHGERRD</sequence>
<accession>B4MMX0</accession>
<proteinExistence type="inferred from homology"/>
<evidence type="ECO:0000256" key="1">
    <source>
        <dbReference type="ARBA" id="ARBA00005594"/>
    </source>
</evidence>
<dbReference type="PANTHER" id="PTHR43740:SF2">
    <property type="entry name" value="LEUCINE--TRNA LIGASE, MITOCHONDRIAL"/>
    <property type="match status" value="1"/>
</dbReference>
<dbReference type="PRINTS" id="PR00985">
    <property type="entry name" value="TRNASYNTHLEU"/>
</dbReference>
<keyword evidence="15" id="KW-1185">Reference proteome</keyword>
<evidence type="ECO:0000256" key="5">
    <source>
        <dbReference type="ARBA" id="ARBA00022840"/>
    </source>
</evidence>
<dbReference type="AlphaFoldDB" id="B4MMX0"/>
<dbReference type="Gene3D" id="1.10.730.10">
    <property type="entry name" value="Isoleucyl-tRNA Synthetase, Domain 1"/>
    <property type="match status" value="1"/>
</dbReference>
<evidence type="ECO:0000256" key="7">
    <source>
        <dbReference type="ARBA" id="ARBA00023146"/>
    </source>
</evidence>
<dbReference type="Pfam" id="PF00133">
    <property type="entry name" value="tRNA-synt_1"/>
    <property type="match status" value="2"/>
</dbReference>
<dbReference type="Gene3D" id="3.40.50.620">
    <property type="entry name" value="HUPs"/>
    <property type="match status" value="2"/>
</dbReference>
<gene>
    <name evidence="14" type="primary">Dwil\GK16600</name>
    <name evidence="14" type="ORF">Dwil_GK16600</name>
</gene>
<dbReference type="InterPro" id="IPR002302">
    <property type="entry name" value="Leu-tRNA-ligase"/>
</dbReference>
<dbReference type="GO" id="GO:0032543">
    <property type="term" value="P:mitochondrial translation"/>
    <property type="evidence" value="ECO:0007669"/>
    <property type="project" value="TreeGrafter"/>
</dbReference>
<dbReference type="PANTHER" id="PTHR43740">
    <property type="entry name" value="LEUCYL-TRNA SYNTHETASE"/>
    <property type="match status" value="1"/>
</dbReference>
<comment type="similarity">
    <text evidence="1 10">Belongs to the class-I aminoacyl-tRNA synthetase family.</text>
</comment>
<dbReference type="HOGENOM" id="CLU_004427_0_0_1"/>
<dbReference type="InterPro" id="IPR001412">
    <property type="entry name" value="aa-tRNA-synth_I_CS"/>
</dbReference>
<dbReference type="FunFam" id="2.20.28.290:FF:000002">
    <property type="entry name" value="Leucine--tRNA ligase"/>
    <property type="match status" value="1"/>
</dbReference>
<reference evidence="14 15" key="1">
    <citation type="journal article" date="2007" name="Nature">
        <title>Evolution of genes and genomes on the Drosophila phylogeny.</title>
        <authorList>
            <consortium name="Drosophila 12 Genomes Consortium"/>
            <person name="Clark A.G."/>
            <person name="Eisen M.B."/>
            <person name="Smith D.R."/>
            <person name="Bergman C.M."/>
            <person name="Oliver B."/>
            <person name="Markow T.A."/>
            <person name="Kaufman T.C."/>
            <person name="Kellis M."/>
            <person name="Gelbart W."/>
            <person name="Iyer V.N."/>
            <person name="Pollard D.A."/>
            <person name="Sackton T.B."/>
            <person name="Larracuente A.M."/>
            <person name="Singh N.D."/>
            <person name="Abad J.P."/>
            <person name="Abt D.N."/>
            <person name="Adryan B."/>
            <person name="Aguade M."/>
            <person name="Akashi H."/>
            <person name="Anderson W.W."/>
            <person name="Aquadro C.F."/>
            <person name="Ardell D.H."/>
            <person name="Arguello R."/>
            <person name="Artieri C.G."/>
            <person name="Barbash D.A."/>
            <person name="Barker D."/>
            <person name="Barsanti P."/>
            <person name="Batterham P."/>
            <person name="Batzoglou S."/>
            <person name="Begun D."/>
            <person name="Bhutkar A."/>
            <person name="Blanco E."/>
            <person name="Bosak S.A."/>
            <person name="Bradley R.K."/>
            <person name="Brand A.D."/>
            <person name="Brent M.R."/>
            <person name="Brooks A.N."/>
            <person name="Brown R.H."/>
            <person name="Butlin R.K."/>
            <person name="Caggese C."/>
            <person name="Calvi B.R."/>
            <person name="Bernardo de Carvalho A."/>
            <person name="Caspi A."/>
            <person name="Castrezana S."/>
            <person name="Celniker S.E."/>
            <person name="Chang J.L."/>
            <person name="Chapple C."/>
            <person name="Chatterji S."/>
            <person name="Chinwalla A."/>
            <person name="Civetta A."/>
            <person name="Clifton S.W."/>
            <person name="Comeron J.M."/>
            <person name="Costello J.C."/>
            <person name="Coyne J.A."/>
            <person name="Daub J."/>
            <person name="David R.G."/>
            <person name="Delcher A.L."/>
            <person name="Delehaunty K."/>
            <person name="Do C.B."/>
            <person name="Ebling H."/>
            <person name="Edwards K."/>
            <person name="Eickbush T."/>
            <person name="Evans J.D."/>
            <person name="Filipski A."/>
            <person name="Findeiss S."/>
            <person name="Freyhult E."/>
            <person name="Fulton L."/>
            <person name="Fulton R."/>
            <person name="Garcia A.C."/>
            <person name="Gardiner A."/>
            <person name="Garfield D.A."/>
            <person name="Garvin B.E."/>
            <person name="Gibson G."/>
            <person name="Gilbert D."/>
            <person name="Gnerre S."/>
            <person name="Godfrey J."/>
            <person name="Good R."/>
            <person name="Gotea V."/>
            <person name="Gravely B."/>
            <person name="Greenberg A.J."/>
            <person name="Griffiths-Jones S."/>
            <person name="Gross S."/>
            <person name="Guigo R."/>
            <person name="Gustafson E.A."/>
            <person name="Haerty W."/>
            <person name="Hahn M.W."/>
            <person name="Halligan D.L."/>
            <person name="Halpern A.L."/>
            <person name="Halter G.M."/>
            <person name="Han M.V."/>
            <person name="Heger A."/>
            <person name="Hillier L."/>
            <person name="Hinrichs A.S."/>
            <person name="Holmes I."/>
            <person name="Hoskins R.A."/>
            <person name="Hubisz M.J."/>
            <person name="Hultmark D."/>
            <person name="Huntley M.A."/>
            <person name="Jaffe D.B."/>
            <person name="Jagadeeshan S."/>
            <person name="Jeck W.R."/>
            <person name="Johnson J."/>
            <person name="Jones C.D."/>
            <person name="Jordan W.C."/>
            <person name="Karpen G.H."/>
            <person name="Kataoka E."/>
            <person name="Keightley P.D."/>
            <person name="Kheradpour P."/>
            <person name="Kirkness E.F."/>
            <person name="Koerich L.B."/>
            <person name="Kristiansen K."/>
            <person name="Kudrna D."/>
            <person name="Kulathinal R.J."/>
            <person name="Kumar S."/>
            <person name="Kwok R."/>
            <person name="Lander E."/>
            <person name="Langley C.H."/>
            <person name="Lapoint R."/>
            <person name="Lazzaro B.P."/>
            <person name="Lee S.J."/>
            <person name="Levesque L."/>
            <person name="Li R."/>
            <person name="Lin C.F."/>
            <person name="Lin M.F."/>
            <person name="Lindblad-Toh K."/>
            <person name="Llopart A."/>
            <person name="Long M."/>
            <person name="Low L."/>
            <person name="Lozovsky E."/>
            <person name="Lu J."/>
            <person name="Luo M."/>
            <person name="Machado C.A."/>
            <person name="Makalowski W."/>
            <person name="Marzo M."/>
            <person name="Matsuda M."/>
            <person name="Matzkin L."/>
            <person name="McAllister B."/>
            <person name="McBride C.S."/>
            <person name="McKernan B."/>
            <person name="McKernan K."/>
            <person name="Mendez-Lago M."/>
            <person name="Minx P."/>
            <person name="Mollenhauer M.U."/>
            <person name="Montooth K."/>
            <person name="Mount S.M."/>
            <person name="Mu X."/>
            <person name="Myers E."/>
            <person name="Negre B."/>
            <person name="Newfeld S."/>
            <person name="Nielsen R."/>
            <person name="Noor M.A."/>
            <person name="O'Grady P."/>
            <person name="Pachter L."/>
            <person name="Papaceit M."/>
            <person name="Parisi M.J."/>
            <person name="Parisi M."/>
            <person name="Parts L."/>
            <person name="Pedersen J.S."/>
            <person name="Pesole G."/>
            <person name="Phillippy A.M."/>
            <person name="Ponting C.P."/>
            <person name="Pop M."/>
            <person name="Porcelli D."/>
            <person name="Powell J.R."/>
            <person name="Prohaska S."/>
            <person name="Pruitt K."/>
            <person name="Puig M."/>
            <person name="Quesneville H."/>
            <person name="Ram K.R."/>
            <person name="Rand D."/>
            <person name="Rasmussen M.D."/>
            <person name="Reed L.K."/>
            <person name="Reenan R."/>
            <person name="Reily A."/>
            <person name="Remington K.A."/>
            <person name="Rieger T.T."/>
            <person name="Ritchie M.G."/>
            <person name="Robin C."/>
            <person name="Rogers Y.H."/>
            <person name="Rohde C."/>
            <person name="Rozas J."/>
            <person name="Rubenfield M.J."/>
            <person name="Ruiz A."/>
            <person name="Russo S."/>
            <person name="Salzberg S.L."/>
            <person name="Sanchez-Gracia A."/>
            <person name="Saranga D.J."/>
            <person name="Sato H."/>
            <person name="Schaeffer S.W."/>
            <person name="Schatz M.C."/>
            <person name="Schlenke T."/>
            <person name="Schwartz R."/>
            <person name="Segarra C."/>
            <person name="Singh R.S."/>
            <person name="Sirot L."/>
            <person name="Sirota M."/>
            <person name="Sisneros N.B."/>
            <person name="Smith C.D."/>
            <person name="Smith T.F."/>
            <person name="Spieth J."/>
            <person name="Stage D.E."/>
            <person name="Stark A."/>
            <person name="Stephan W."/>
            <person name="Strausberg R.L."/>
            <person name="Strempel S."/>
            <person name="Sturgill D."/>
            <person name="Sutton G."/>
            <person name="Sutton G.G."/>
            <person name="Tao W."/>
            <person name="Teichmann S."/>
            <person name="Tobari Y.N."/>
            <person name="Tomimura Y."/>
            <person name="Tsolas J.M."/>
            <person name="Valente V.L."/>
            <person name="Venter E."/>
            <person name="Venter J.C."/>
            <person name="Vicario S."/>
            <person name="Vieira F.G."/>
            <person name="Vilella A.J."/>
            <person name="Villasante A."/>
            <person name="Walenz B."/>
            <person name="Wang J."/>
            <person name="Wasserman M."/>
            <person name="Watts T."/>
            <person name="Wilson D."/>
            <person name="Wilson R.K."/>
            <person name="Wing R.A."/>
            <person name="Wolfner M.F."/>
            <person name="Wong A."/>
            <person name="Wong G.K."/>
            <person name="Wu C.I."/>
            <person name="Wu G."/>
            <person name="Yamamoto D."/>
            <person name="Yang H.P."/>
            <person name="Yang S.P."/>
            <person name="Yorke J.A."/>
            <person name="Yoshida K."/>
            <person name="Zdobnov E."/>
            <person name="Zhang P."/>
            <person name="Zhang Y."/>
            <person name="Zimin A.V."/>
            <person name="Baldwin J."/>
            <person name="Abdouelleil A."/>
            <person name="Abdulkadir J."/>
            <person name="Abebe A."/>
            <person name="Abera B."/>
            <person name="Abreu J."/>
            <person name="Acer S.C."/>
            <person name="Aftuck L."/>
            <person name="Alexander A."/>
            <person name="An P."/>
            <person name="Anderson E."/>
            <person name="Anderson S."/>
            <person name="Arachi H."/>
            <person name="Azer M."/>
            <person name="Bachantsang P."/>
            <person name="Barry A."/>
            <person name="Bayul T."/>
            <person name="Berlin A."/>
            <person name="Bessette D."/>
            <person name="Bloom T."/>
            <person name="Blye J."/>
            <person name="Boguslavskiy L."/>
            <person name="Bonnet C."/>
            <person name="Boukhgalter B."/>
            <person name="Bourzgui I."/>
            <person name="Brown A."/>
            <person name="Cahill P."/>
            <person name="Channer S."/>
            <person name="Cheshatsang Y."/>
            <person name="Chuda L."/>
            <person name="Citroen M."/>
            <person name="Collymore A."/>
            <person name="Cooke P."/>
            <person name="Costello M."/>
            <person name="D'Aco K."/>
            <person name="Daza R."/>
            <person name="De Haan G."/>
            <person name="DeGray S."/>
            <person name="DeMaso C."/>
            <person name="Dhargay N."/>
            <person name="Dooley K."/>
            <person name="Dooley E."/>
            <person name="Doricent M."/>
            <person name="Dorje P."/>
            <person name="Dorjee K."/>
            <person name="Dupes A."/>
            <person name="Elong R."/>
            <person name="Falk J."/>
            <person name="Farina A."/>
            <person name="Faro S."/>
            <person name="Ferguson D."/>
            <person name="Fisher S."/>
            <person name="Foley C.D."/>
            <person name="Franke A."/>
            <person name="Friedrich D."/>
            <person name="Gadbois L."/>
            <person name="Gearin G."/>
            <person name="Gearin C.R."/>
            <person name="Giannoukos G."/>
            <person name="Goode T."/>
            <person name="Graham J."/>
            <person name="Grandbois E."/>
            <person name="Grewal S."/>
            <person name="Gyaltsen K."/>
            <person name="Hafez N."/>
            <person name="Hagos B."/>
            <person name="Hall J."/>
            <person name="Henson C."/>
            <person name="Hollinger A."/>
            <person name="Honan T."/>
            <person name="Huard M.D."/>
            <person name="Hughes L."/>
            <person name="Hurhula B."/>
            <person name="Husby M.E."/>
            <person name="Kamat A."/>
            <person name="Kanga B."/>
            <person name="Kashin S."/>
            <person name="Khazanovich D."/>
            <person name="Kisner P."/>
            <person name="Lance K."/>
            <person name="Lara M."/>
            <person name="Lee W."/>
            <person name="Lennon N."/>
            <person name="Letendre F."/>
            <person name="LeVine R."/>
            <person name="Lipovsky A."/>
            <person name="Liu X."/>
            <person name="Liu J."/>
            <person name="Liu S."/>
            <person name="Lokyitsang T."/>
            <person name="Lokyitsang Y."/>
            <person name="Lubonja R."/>
            <person name="Lui A."/>
            <person name="MacDonald P."/>
            <person name="Magnisalis V."/>
            <person name="Maru K."/>
            <person name="Matthews C."/>
            <person name="McCusker W."/>
            <person name="McDonough S."/>
            <person name="Mehta T."/>
            <person name="Meldrim J."/>
            <person name="Meneus L."/>
            <person name="Mihai O."/>
            <person name="Mihalev A."/>
            <person name="Mihova T."/>
            <person name="Mittelman R."/>
            <person name="Mlenga V."/>
            <person name="Montmayeur A."/>
            <person name="Mulrain L."/>
            <person name="Navidi A."/>
            <person name="Naylor J."/>
            <person name="Negash T."/>
            <person name="Nguyen T."/>
            <person name="Nguyen N."/>
            <person name="Nicol R."/>
            <person name="Norbu C."/>
            <person name="Norbu N."/>
            <person name="Novod N."/>
            <person name="O'Neill B."/>
            <person name="Osman S."/>
            <person name="Markiewicz E."/>
            <person name="Oyono O.L."/>
            <person name="Patti C."/>
            <person name="Phunkhang P."/>
            <person name="Pierre F."/>
            <person name="Priest M."/>
            <person name="Raghuraman S."/>
            <person name="Rege F."/>
            <person name="Reyes R."/>
            <person name="Rise C."/>
            <person name="Rogov P."/>
            <person name="Ross K."/>
            <person name="Ryan E."/>
            <person name="Settipalli S."/>
            <person name="Shea T."/>
            <person name="Sherpa N."/>
            <person name="Shi L."/>
            <person name="Shih D."/>
            <person name="Sparrow T."/>
            <person name="Spaulding J."/>
            <person name="Stalker J."/>
            <person name="Stange-Thomann N."/>
            <person name="Stavropoulos S."/>
            <person name="Stone C."/>
            <person name="Strader C."/>
            <person name="Tesfaye S."/>
            <person name="Thomson T."/>
            <person name="Thoulutsang Y."/>
            <person name="Thoulutsang D."/>
            <person name="Topham K."/>
            <person name="Topping I."/>
            <person name="Tsamla T."/>
            <person name="Vassiliev H."/>
            <person name="Vo A."/>
            <person name="Wangchuk T."/>
            <person name="Wangdi T."/>
            <person name="Weiand M."/>
            <person name="Wilkinson J."/>
            <person name="Wilson A."/>
            <person name="Yadav S."/>
            <person name="Young G."/>
            <person name="Yu Q."/>
            <person name="Zembek L."/>
            <person name="Zhong D."/>
            <person name="Zimmer A."/>
            <person name="Zwirko Z."/>
            <person name="Jaffe D.B."/>
            <person name="Alvarez P."/>
            <person name="Brockman W."/>
            <person name="Butler J."/>
            <person name="Chin C."/>
            <person name="Gnerre S."/>
            <person name="Grabherr M."/>
            <person name="Kleber M."/>
            <person name="Mauceli E."/>
            <person name="MacCallum I."/>
        </authorList>
    </citation>
    <scope>NUCLEOTIDE SEQUENCE [LARGE SCALE GENOMIC DNA]</scope>
    <source>
        <strain evidence="15">Tucson 14030-0811.24</strain>
    </source>
</reference>
<dbReference type="CDD" id="cd00812">
    <property type="entry name" value="LeuRS_core"/>
    <property type="match status" value="1"/>
</dbReference>
<dbReference type="eggNOG" id="KOG0435">
    <property type="taxonomic scope" value="Eukaryota"/>
</dbReference>
<evidence type="ECO:0000256" key="4">
    <source>
        <dbReference type="ARBA" id="ARBA00022741"/>
    </source>
</evidence>
<protein>
    <recommendedName>
        <fullName evidence="2">leucine--tRNA ligase</fullName>
        <ecNumber evidence="2">6.1.1.4</ecNumber>
    </recommendedName>
    <alternativeName>
        <fullName evidence="8">Leucyl-tRNA synthetase</fullName>
    </alternativeName>
</protein>
<dbReference type="EC" id="6.1.1.4" evidence="2"/>
<dbReference type="SUPFAM" id="SSF52374">
    <property type="entry name" value="Nucleotidylyl transferase"/>
    <property type="match status" value="1"/>
</dbReference>
<dbReference type="SMR" id="B4MMX0"/>
<dbReference type="Proteomes" id="UP000007798">
    <property type="component" value="Unassembled WGS sequence"/>
</dbReference>
<dbReference type="Pfam" id="PF08264">
    <property type="entry name" value="Anticodon_1"/>
    <property type="match status" value="1"/>
</dbReference>
<dbReference type="KEGG" id="dwi:6638757"/>
<dbReference type="FunFam" id="3.40.50.620:FF:000003">
    <property type="entry name" value="Leucine--tRNA ligase"/>
    <property type="match status" value="1"/>
</dbReference>
<dbReference type="PhylomeDB" id="B4MMX0"/>
<keyword evidence="3 10" id="KW-0436">Ligase</keyword>
<evidence type="ECO:0000256" key="11">
    <source>
        <dbReference type="SAM" id="MobiDB-lite"/>
    </source>
</evidence>
<dbReference type="GO" id="GO:0004823">
    <property type="term" value="F:leucine-tRNA ligase activity"/>
    <property type="evidence" value="ECO:0007669"/>
    <property type="project" value="UniProtKB-EC"/>
</dbReference>
<dbReference type="InterPro" id="IPR013155">
    <property type="entry name" value="M/V/L/I-tRNA-synth_anticd-bd"/>
</dbReference>
<dbReference type="FunCoup" id="B4MMX0">
    <property type="interactions" value="1470"/>
</dbReference>
<evidence type="ECO:0000259" key="13">
    <source>
        <dbReference type="Pfam" id="PF08264"/>
    </source>
</evidence>
<dbReference type="SUPFAM" id="SSF47323">
    <property type="entry name" value="Anticodon-binding domain of a subclass of class I aminoacyl-tRNA synthetases"/>
    <property type="match status" value="1"/>
</dbReference>
<evidence type="ECO:0000256" key="2">
    <source>
        <dbReference type="ARBA" id="ARBA00013164"/>
    </source>
</evidence>
<evidence type="ECO:0000256" key="3">
    <source>
        <dbReference type="ARBA" id="ARBA00022598"/>
    </source>
</evidence>
<dbReference type="EMBL" id="CH963847">
    <property type="protein sequence ID" value="EDW73526.1"/>
    <property type="molecule type" value="Genomic_DNA"/>
</dbReference>
<dbReference type="GO" id="GO:0005739">
    <property type="term" value="C:mitochondrion"/>
    <property type="evidence" value="ECO:0007669"/>
    <property type="project" value="TreeGrafter"/>
</dbReference>
<feature type="region of interest" description="Disordered" evidence="11">
    <location>
        <begin position="853"/>
        <end position="877"/>
    </location>
</feature>
<feature type="domain" description="Methionyl/Valyl/Leucyl/Isoleucyl-tRNA synthetase anticodon-binding" evidence="13">
    <location>
        <begin position="722"/>
        <end position="784"/>
    </location>
</feature>
<dbReference type="GO" id="GO:0005524">
    <property type="term" value="F:ATP binding"/>
    <property type="evidence" value="ECO:0007669"/>
    <property type="project" value="UniProtKB-KW"/>
</dbReference>
<dbReference type="InterPro" id="IPR014729">
    <property type="entry name" value="Rossmann-like_a/b/a_fold"/>
</dbReference>
<evidence type="ECO:0000256" key="8">
    <source>
        <dbReference type="ARBA" id="ARBA00030520"/>
    </source>
</evidence>
<evidence type="ECO:0000313" key="14">
    <source>
        <dbReference type="EMBL" id="EDW73526.1"/>
    </source>
</evidence>
<evidence type="ECO:0000259" key="12">
    <source>
        <dbReference type="Pfam" id="PF00133"/>
    </source>
</evidence>
<dbReference type="InParanoid" id="B4MMX0"/>
<dbReference type="OrthoDB" id="15954at2759"/>
<dbReference type="FunFam" id="1.10.730.10:FF:000060">
    <property type="entry name" value="Leucyl-tRNA synthetase"/>
    <property type="match status" value="1"/>
</dbReference>
<dbReference type="InterPro" id="IPR009080">
    <property type="entry name" value="tRNAsynth_Ia_anticodon-bd"/>
</dbReference>
<feature type="compositionally biased region" description="Basic and acidic residues" evidence="11">
    <location>
        <begin position="866"/>
        <end position="877"/>
    </location>
</feature>
<comment type="catalytic activity">
    <reaction evidence="9">
        <text>tRNA(Leu) + L-leucine + ATP = L-leucyl-tRNA(Leu) + AMP + diphosphate</text>
        <dbReference type="Rhea" id="RHEA:11688"/>
        <dbReference type="Rhea" id="RHEA-COMP:9613"/>
        <dbReference type="Rhea" id="RHEA-COMP:9622"/>
        <dbReference type="ChEBI" id="CHEBI:30616"/>
        <dbReference type="ChEBI" id="CHEBI:33019"/>
        <dbReference type="ChEBI" id="CHEBI:57427"/>
        <dbReference type="ChEBI" id="CHEBI:78442"/>
        <dbReference type="ChEBI" id="CHEBI:78494"/>
        <dbReference type="ChEBI" id="CHEBI:456215"/>
        <dbReference type="EC" id="6.1.1.4"/>
    </reaction>
</comment>
<evidence type="ECO:0000313" key="15">
    <source>
        <dbReference type="Proteomes" id="UP000007798"/>
    </source>
</evidence>
<keyword evidence="7 10" id="KW-0030">Aminoacyl-tRNA synthetase</keyword>
<keyword evidence="4 10" id="KW-0547">Nucleotide-binding</keyword>
<dbReference type="Gene3D" id="2.20.28.290">
    <property type="match status" value="1"/>
</dbReference>
<keyword evidence="5 10" id="KW-0067">ATP-binding</keyword>